<sequence>MQAGDGWHQTVFHFPYGPRRVVSLLLLFPPPPFAAPAVQQMPSGLVLFRFEFVLLIFTFSGYLCPSNRNWRSLSEAMERVELRMERRMRMRWLAERKAHSRLLAASIDKLLCGLVLFFSWLGWCVQCRALPLGLPRGASLVS</sequence>
<protein>
    <recommendedName>
        <fullName evidence="4">Transmembrane protein</fullName>
    </recommendedName>
</protein>
<proteinExistence type="predicted"/>
<dbReference type="EMBL" id="JAGTJS010000002">
    <property type="protein sequence ID" value="KAH7274236.1"/>
    <property type="molecule type" value="Genomic_DNA"/>
</dbReference>
<keyword evidence="1" id="KW-0812">Transmembrane</keyword>
<dbReference type="AlphaFoldDB" id="A0A9P9RC80"/>
<feature type="transmembrane region" description="Helical" evidence="1">
    <location>
        <begin position="46"/>
        <end position="64"/>
    </location>
</feature>
<dbReference type="Proteomes" id="UP000736672">
    <property type="component" value="Unassembled WGS sequence"/>
</dbReference>
<name>A0A9P9RC80_FUSSL</name>
<evidence type="ECO:0000313" key="3">
    <source>
        <dbReference type="Proteomes" id="UP000736672"/>
    </source>
</evidence>
<gene>
    <name evidence="2" type="ORF">B0J15DRAFT_123832</name>
</gene>
<evidence type="ECO:0000256" key="1">
    <source>
        <dbReference type="SAM" id="Phobius"/>
    </source>
</evidence>
<keyword evidence="3" id="KW-1185">Reference proteome</keyword>
<reference evidence="2" key="1">
    <citation type="journal article" date="2021" name="Nat. Commun.">
        <title>Genetic determinants of endophytism in the Arabidopsis root mycobiome.</title>
        <authorList>
            <person name="Mesny F."/>
            <person name="Miyauchi S."/>
            <person name="Thiergart T."/>
            <person name="Pickel B."/>
            <person name="Atanasova L."/>
            <person name="Karlsson M."/>
            <person name="Huettel B."/>
            <person name="Barry K.W."/>
            <person name="Haridas S."/>
            <person name="Chen C."/>
            <person name="Bauer D."/>
            <person name="Andreopoulos W."/>
            <person name="Pangilinan J."/>
            <person name="LaButti K."/>
            <person name="Riley R."/>
            <person name="Lipzen A."/>
            <person name="Clum A."/>
            <person name="Drula E."/>
            <person name="Henrissat B."/>
            <person name="Kohler A."/>
            <person name="Grigoriev I.V."/>
            <person name="Martin F.M."/>
            <person name="Hacquard S."/>
        </authorList>
    </citation>
    <scope>NUCLEOTIDE SEQUENCE</scope>
    <source>
        <strain evidence="2">FSSC 5 MPI-SDFR-AT-0091</strain>
    </source>
</reference>
<organism evidence="2 3">
    <name type="scientific">Fusarium solani</name>
    <name type="common">Filamentous fungus</name>
    <dbReference type="NCBI Taxonomy" id="169388"/>
    <lineage>
        <taxon>Eukaryota</taxon>
        <taxon>Fungi</taxon>
        <taxon>Dikarya</taxon>
        <taxon>Ascomycota</taxon>
        <taxon>Pezizomycotina</taxon>
        <taxon>Sordariomycetes</taxon>
        <taxon>Hypocreomycetidae</taxon>
        <taxon>Hypocreales</taxon>
        <taxon>Nectriaceae</taxon>
        <taxon>Fusarium</taxon>
        <taxon>Fusarium solani species complex</taxon>
    </lineage>
</organism>
<evidence type="ECO:0000313" key="2">
    <source>
        <dbReference type="EMBL" id="KAH7274236.1"/>
    </source>
</evidence>
<keyword evidence="1" id="KW-1133">Transmembrane helix</keyword>
<keyword evidence="1" id="KW-0472">Membrane</keyword>
<feature type="transmembrane region" description="Helical" evidence="1">
    <location>
        <begin position="102"/>
        <end position="123"/>
    </location>
</feature>
<evidence type="ECO:0008006" key="4">
    <source>
        <dbReference type="Google" id="ProtNLM"/>
    </source>
</evidence>
<accession>A0A9P9RC80</accession>
<comment type="caution">
    <text evidence="2">The sequence shown here is derived from an EMBL/GenBank/DDBJ whole genome shotgun (WGS) entry which is preliminary data.</text>
</comment>